<dbReference type="EMBL" id="JAULSV010000003">
    <property type="protein sequence ID" value="KAK0648203.1"/>
    <property type="molecule type" value="Genomic_DNA"/>
</dbReference>
<dbReference type="PROSITE" id="PS50865">
    <property type="entry name" value="ZF_MYND_2"/>
    <property type="match status" value="1"/>
</dbReference>
<keyword evidence="7" id="KW-1185">Reference proteome</keyword>
<dbReference type="Gene3D" id="6.10.140.2220">
    <property type="match status" value="1"/>
</dbReference>
<keyword evidence="1" id="KW-0479">Metal-binding</keyword>
<organism evidence="6 7">
    <name type="scientific">Cercophora newfieldiana</name>
    <dbReference type="NCBI Taxonomy" id="92897"/>
    <lineage>
        <taxon>Eukaryota</taxon>
        <taxon>Fungi</taxon>
        <taxon>Dikarya</taxon>
        <taxon>Ascomycota</taxon>
        <taxon>Pezizomycotina</taxon>
        <taxon>Sordariomycetes</taxon>
        <taxon>Sordariomycetidae</taxon>
        <taxon>Sordariales</taxon>
        <taxon>Lasiosphaeriaceae</taxon>
        <taxon>Cercophora</taxon>
    </lineage>
</organism>
<proteinExistence type="predicted"/>
<evidence type="ECO:0000313" key="7">
    <source>
        <dbReference type="Proteomes" id="UP001174936"/>
    </source>
</evidence>
<comment type="caution">
    <text evidence="6">The sequence shown here is derived from an EMBL/GenBank/DDBJ whole genome shotgun (WGS) entry which is preliminary data.</text>
</comment>
<protein>
    <recommendedName>
        <fullName evidence="5">MYND-type domain-containing protein</fullName>
    </recommendedName>
</protein>
<evidence type="ECO:0000256" key="4">
    <source>
        <dbReference type="PROSITE-ProRule" id="PRU00134"/>
    </source>
</evidence>
<sequence>MPEPEGPQHVEDIYPKLISRHCEICKKTDSLLRCSGCKVYFYCGRDHQVQDRPTHKSTCKTLNTHAKKADAIKEKILAMDAQALTTHENVGNFWTFEVPRRYLQALYAYGEMLIRSWRQVGVEESLAVYREVLRLDRGDSQGVRRVIPGLLVRLGRDQEAYDFCKWYQGAGAEFEWDDVRVPMLDLKGADPTEGVGMWTREGGVYLALDQAATVVLIKMRLMGSLQDALLLRERRPDLSVEAVLAAVKESNAGDILERHVEWLADAGSMKARMEALAEGLEGLYNAIGRYNKHYWRMVLQPGEKELNGMPGPYSAGSWDEAQLALMHTYSAWVESPLAIPALRGMLMSAHREAGGQR</sequence>
<evidence type="ECO:0000313" key="6">
    <source>
        <dbReference type="EMBL" id="KAK0648203.1"/>
    </source>
</evidence>
<evidence type="ECO:0000256" key="1">
    <source>
        <dbReference type="ARBA" id="ARBA00022723"/>
    </source>
</evidence>
<reference evidence="6" key="1">
    <citation type="submission" date="2023-06" db="EMBL/GenBank/DDBJ databases">
        <title>Genome-scale phylogeny and comparative genomics of the fungal order Sordariales.</title>
        <authorList>
            <consortium name="Lawrence Berkeley National Laboratory"/>
            <person name="Hensen N."/>
            <person name="Bonometti L."/>
            <person name="Westerberg I."/>
            <person name="Brannstrom I.O."/>
            <person name="Guillou S."/>
            <person name="Cros-Aarteil S."/>
            <person name="Calhoun S."/>
            <person name="Haridas S."/>
            <person name="Kuo A."/>
            <person name="Mondo S."/>
            <person name="Pangilinan J."/>
            <person name="Riley R."/>
            <person name="Labutti K."/>
            <person name="Andreopoulos B."/>
            <person name="Lipzen A."/>
            <person name="Chen C."/>
            <person name="Yanf M."/>
            <person name="Daum C."/>
            <person name="Ng V."/>
            <person name="Clum A."/>
            <person name="Steindorff A."/>
            <person name="Ohm R."/>
            <person name="Martin F."/>
            <person name="Silar P."/>
            <person name="Natvig D."/>
            <person name="Lalanne C."/>
            <person name="Gautier V."/>
            <person name="Ament-Velasquez S.L."/>
            <person name="Kruys A."/>
            <person name="Hutchinson M.I."/>
            <person name="Powell A.J."/>
            <person name="Barry K."/>
            <person name="Miller A.N."/>
            <person name="Grigoriev I.V."/>
            <person name="Debuchy R."/>
            <person name="Gladieux P."/>
            <person name="Thoren M.H."/>
            <person name="Johannesson H."/>
        </authorList>
    </citation>
    <scope>NUCLEOTIDE SEQUENCE</scope>
    <source>
        <strain evidence="6">SMH2532-1</strain>
    </source>
</reference>
<feature type="domain" description="MYND-type" evidence="5">
    <location>
        <begin position="22"/>
        <end position="59"/>
    </location>
</feature>
<name>A0AA40CSX7_9PEZI</name>
<evidence type="ECO:0000256" key="2">
    <source>
        <dbReference type="ARBA" id="ARBA00022771"/>
    </source>
</evidence>
<keyword evidence="3" id="KW-0862">Zinc</keyword>
<dbReference type="InterPro" id="IPR002893">
    <property type="entry name" value="Znf_MYND"/>
</dbReference>
<dbReference type="GO" id="GO:0008270">
    <property type="term" value="F:zinc ion binding"/>
    <property type="evidence" value="ECO:0007669"/>
    <property type="project" value="UniProtKB-KW"/>
</dbReference>
<dbReference type="Proteomes" id="UP001174936">
    <property type="component" value="Unassembled WGS sequence"/>
</dbReference>
<dbReference type="AlphaFoldDB" id="A0AA40CSX7"/>
<keyword evidence="2 4" id="KW-0863">Zinc-finger</keyword>
<gene>
    <name evidence="6" type="ORF">B0T16DRAFT_370536</name>
</gene>
<dbReference type="SUPFAM" id="SSF144232">
    <property type="entry name" value="HIT/MYND zinc finger-like"/>
    <property type="match status" value="1"/>
</dbReference>
<accession>A0AA40CSX7</accession>
<evidence type="ECO:0000259" key="5">
    <source>
        <dbReference type="PROSITE" id="PS50865"/>
    </source>
</evidence>
<dbReference type="Pfam" id="PF01753">
    <property type="entry name" value="zf-MYND"/>
    <property type="match status" value="1"/>
</dbReference>
<evidence type="ECO:0000256" key="3">
    <source>
        <dbReference type="ARBA" id="ARBA00022833"/>
    </source>
</evidence>